<accession>A0A1M7KM30</accession>
<organism evidence="3 4">
    <name type="scientific">Chryseobacterium carnipullorum</name>
    <dbReference type="NCBI Taxonomy" id="1124835"/>
    <lineage>
        <taxon>Bacteria</taxon>
        <taxon>Pseudomonadati</taxon>
        <taxon>Bacteroidota</taxon>
        <taxon>Flavobacteriia</taxon>
        <taxon>Flavobacteriales</taxon>
        <taxon>Weeksellaceae</taxon>
        <taxon>Chryseobacterium group</taxon>
        <taxon>Chryseobacterium</taxon>
    </lineage>
</organism>
<reference evidence="5" key="2">
    <citation type="submission" date="2018-11" db="EMBL/GenBank/DDBJ databases">
        <title>Proposal to divide the Flavobacteriaceae and reorganize its genera based on Amino Acid Identity values calculated from whole genome sequences.</title>
        <authorList>
            <person name="Nicholson A.C."/>
            <person name="Gulvik C.A."/>
            <person name="Whitney A.M."/>
            <person name="Humrighouse B.W."/>
            <person name="Bell M."/>
            <person name="Holmes B."/>
            <person name="Steigerwalt A.G."/>
            <person name="Villarma A."/>
            <person name="Sheth M."/>
            <person name="Batra D."/>
            <person name="Pryor J."/>
            <person name="Bernardet J.-F."/>
            <person name="Hugo C."/>
            <person name="Kampfer P."/>
            <person name="Newman J."/>
            <person name="McQuiston J.R."/>
        </authorList>
    </citation>
    <scope>NUCLEOTIDE SEQUENCE [LARGE SCALE GENOMIC DNA]</scope>
    <source>
        <strain evidence="5">G0188</strain>
    </source>
</reference>
<keyword evidence="1" id="KW-0472">Membrane</keyword>
<evidence type="ECO:0000313" key="2">
    <source>
        <dbReference type="EMBL" id="AZA48731.1"/>
    </source>
</evidence>
<proteinExistence type="predicted"/>
<gene>
    <name evidence="2" type="ORF">EG346_11315</name>
    <name evidence="3" type="ORF">NCTC13533_00662</name>
</gene>
<dbReference type="EMBL" id="CP033920">
    <property type="protein sequence ID" value="AZA48731.1"/>
    <property type="molecule type" value="Genomic_DNA"/>
</dbReference>
<keyword evidence="5" id="KW-1185">Reference proteome</keyword>
<protein>
    <submittedName>
        <fullName evidence="3">Uncharacterized protein</fullName>
    </submittedName>
</protein>
<accession>A0A376DQI8</accession>
<dbReference type="EMBL" id="UFVQ01000003">
    <property type="protein sequence ID" value="STC93031.1"/>
    <property type="molecule type" value="Genomic_DNA"/>
</dbReference>
<dbReference type="AlphaFoldDB" id="A0A1M7KM30"/>
<feature type="transmembrane region" description="Helical" evidence="1">
    <location>
        <begin position="37"/>
        <end position="58"/>
    </location>
</feature>
<reference evidence="2" key="3">
    <citation type="submission" date="2018-11" db="EMBL/GenBank/DDBJ databases">
        <title>Proposal to divide the Flavobacteriaceae and reorganize its genera based on Amino Acid Identity values calculated from whole genome sequences.</title>
        <authorList>
            <person name="Nicholson A.C."/>
            <person name="Gulvik C.A."/>
            <person name="Whitney A.M."/>
            <person name="Humrighouse B.W."/>
            <person name="Bell M."/>
            <person name="Holmes B."/>
            <person name="Steigerwalt A."/>
            <person name="Villarma A."/>
            <person name="Sheth M."/>
            <person name="Batra D."/>
            <person name="Pryor J."/>
            <person name="Bernardet J.-F."/>
            <person name="Hugo C."/>
            <person name="Kampfer P."/>
            <person name="Newman J."/>
            <person name="Mcquiston J.R."/>
        </authorList>
    </citation>
    <scope>NUCLEOTIDE SEQUENCE [LARGE SCALE GENOMIC DNA]</scope>
    <source>
        <strain evidence="2">G0188</strain>
    </source>
</reference>
<evidence type="ECO:0000256" key="1">
    <source>
        <dbReference type="SAM" id="Phobius"/>
    </source>
</evidence>
<evidence type="ECO:0000313" key="5">
    <source>
        <dbReference type="Proteomes" id="UP000273270"/>
    </source>
</evidence>
<sequence>MEELELLKKEWNKDEGEFKNYSENEIYSMIKHRSVSVAKTLLVIGLIEIILWSVYGYINGEFPYLRIILFSGFIILAILLFRKLKTGQNSLSLMKNILNLRKLIFGYAGISFFLVILDNLIHFDLYTKDFMAGAKDGLNKGHHIVTHTNPESMDPELGNYALFGFCMLVSFYLLYLIYKRTYGKILSDLRKNYRELSKAEEKPF</sequence>
<evidence type="ECO:0000313" key="3">
    <source>
        <dbReference type="EMBL" id="STC93031.1"/>
    </source>
</evidence>
<feature type="transmembrane region" description="Helical" evidence="1">
    <location>
        <begin position="103"/>
        <end position="121"/>
    </location>
</feature>
<dbReference type="OrthoDB" id="709028at2"/>
<keyword evidence="1" id="KW-0812">Transmembrane</keyword>
<dbReference type="Proteomes" id="UP000255224">
    <property type="component" value="Unassembled WGS sequence"/>
</dbReference>
<evidence type="ECO:0000313" key="4">
    <source>
        <dbReference type="Proteomes" id="UP000255224"/>
    </source>
</evidence>
<feature type="transmembrane region" description="Helical" evidence="1">
    <location>
        <begin position="160"/>
        <end position="178"/>
    </location>
</feature>
<dbReference type="Proteomes" id="UP000273270">
    <property type="component" value="Chromosome"/>
</dbReference>
<name>A0A1M7KM30_CHRCU</name>
<reference evidence="3 4" key="1">
    <citation type="submission" date="2018-06" db="EMBL/GenBank/DDBJ databases">
        <authorList>
            <consortium name="Pathogen Informatics"/>
            <person name="Doyle S."/>
        </authorList>
    </citation>
    <scope>NUCLEOTIDE SEQUENCE [LARGE SCALE GENOMIC DNA]</scope>
    <source>
        <strain evidence="3 4">NCTC13533</strain>
    </source>
</reference>
<feature type="transmembrane region" description="Helical" evidence="1">
    <location>
        <begin position="64"/>
        <end position="82"/>
    </location>
</feature>
<keyword evidence="1" id="KW-1133">Transmembrane helix</keyword>
<dbReference type="KEGG" id="ccau:EG346_11315"/>
<dbReference type="RefSeq" id="WP_073335186.1">
    <property type="nucleotide sequence ID" value="NZ_CP033920.1"/>
</dbReference>